<dbReference type="EMBL" id="JAERQM010000005">
    <property type="protein sequence ID" value="MBU8545585.1"/>
    <property type="molecule type" value="Genomic_DNA"/>
</dbReference>
<evidence type="ECO:0000256" key="3">
    <source>
        <dbReference type="ARBA" id="ARBA00023027"/>
    </source>
</evidence>
<dbReference type="InterPro" id="IPR050857">
    <property type="entry name" value="D-2-hydroxyacid_DH"/>
</dbReference>
<sequence>MTRLAILDDFQGVALEMGPWDRLPADLQIEVFQDSVKDQGALVARLLPFDAILGIRERTPFPAALLKRLPNLKLLMTTGERNRAFDVAAANALGITTCGTGSSGAPTVDITWGLIISLLRDLPAQTASLRAGTWQAKGQPNSVGTAAEGLTLGVLGLGKLGSRVAKVGQALGMKVIAWSQNLTAEAAEKVGATRVEKDELFAQADVVTLHMILSDRSRGIVGAKELGLMKPSAIIVNTSRGPLIDQDALIAALTEKRIGGAGLDVFEEEPMPLTHPLLACPNTVLTPHLGYVSRQNFAAYFEGGVEAVEAYLADQPIRVLTP</sequence>
<evidence type="ECO:0000259" key="4">
    <source>
        <dbReference type="Pfam" id="PF02826"/>
    </source>
</evidence>
<keyword evidence="6" id="KW-1185">Reference proteome</keyword>
<dbReference type="InterPro" id="IPR029753">
    <property type="entry name" value="D-isomer_DH_CS"/>
</dbReference>
<dbReference type="PANTHER" id="PTHR42789">
    <property type="entry name" value="D-ISOMER SPECIFIC 2-HYDROXYACID DEHYDROGENASE FAMILY PROTEIN (AFU_ORTHOLOGUE AFUA_6G10090)"/>
    <property type="match status" value="1"/>
</dbReference>
<reference evidence="5 6" key="1">
    <citation type="submission" date="2021-01" db="EMBL/GenBank/DDBJ databases">
        <title>Roseomonas sp. nov, a bacterium isolated from an oil production mixture in Yumen Oilfield.</title>
        <authorList>
            <person name="Wu D."/>
        </authorList>
    </citation>
    <scope>NUCLEOTIDE SEQUENCE [LARGE SCALE GENOMIC DNA]</scope>
    <source>
        <strain evidence="5 6">ROY-5-3</strain>
    </source>
</reference>
<keyword evidence="2" id="KW-0560">Oxidoreductase</keyword>
<comment type="caution">
    <text evidence="5">The sequence shown here is derived from an EMBL/GenBank/DDBJ whole genome shotgun (WGS) entry which is preliminary data.</text>
</comment>
<protein>
    <submittedName>
        <fullName evidence="5">D-2-hydroxyacid dehydrogenase family protein</fullName>
    </submittedName>
</protein>
<organism evidence="5 6">
    <name type="scientific">Falsiroseomonas oleicola</name>
    <dbReference type="NCBI Taxonomy" id="2801474"/>
    <lineage>
        <taxon>Bacteria</taxon>
        <taxon>Pseudomonadati</taxon>
        <taxon>Pseudomonadota</taxon>
        <taxon>Alphaproteobacteria</taxon>
        <taxon>Acetobacterales</taxon>
        <taxon>Roseomonadaceae</taxon>
        <taxon>Falsiroseomonas</taxon>
    </lineage>
</organism>
<dbReference type="PROSITE" id="PS00671">
    <property type="entry name" value="D_2_HYDROXYACID_DH_3"/>
    <property type="match status" value="1"/>
</dbReference>
<evidence type="ECO:0000256" key="2">
    <source>
        <dbReference type="ARBA" id="ARBA00023002"/>
    </source>
</evidence>
<dbReference type="InterPro" id="IPR006140">
    <property type="entry name" value="D-isomer_DH_NAD-bd"/>
</dbReference>
<keyword evidence="3" id="KW-0520">NAD</keyword>
<evidence type="ECO:0000313" key="6">
    <source>
        <dbReference type="Proteomes" id="UP000689967"/>
    </source>
</evidence>
<dbReference type="PANTHER" id="PTHR42789:SF1">
    <property type="entry name" value="D-ISOMER SPECIFIC 2-HYDROXYACID DEHYDROGENASE FAMILY PROTEIN (AFU_ORTHOLOGUE AFUA_6G10090)"/>
    <property type="match status" value="1"/>
</dbReference>
<accession>A0ABS6HA41</accession>
<dbReference type="CDD" id="cd12169">
    <property type="entry name" value="PGDH_like_1"/>
    <property type="match status" value="1"/>
</dbReference>
<name>A0ABS6HA41_9PROT</name>
<dbReference type="InterPro" id="IPR029752">
    <property type="entry name" value="D-isomer_DH_CS1"/>
</dbReference>
<feature type="domain" description="D-isomer specific 2-hydroxyacid dehydrogenase NAD-binding" evidence="4">
    <location>
        <begin position="113"/>
        <end position="290"/>
    </location>
</feature>
<proteinExistence type="inferred from homology"/>
<dbReference type="PROSITE" id="PS00065">
    <property type="entry name" value="D_2_HYDROXYACID_DH_1"/>
    <property type="match status" value="1"/>
</dbReference>
<dbReference type="Pfam" id="PF02826">
    <property type="entry name" value="2-Hacid_dh_C"/>
    <property type="match status" value="1"/>
</dbReference>
<dbReference type="Proteomes" id="UP000689967">
    <property type="component" value="Unassembled WGS sequence"/>
</dbReference>
<evidence type="ECO:0000256" key="1">
    <source>
        <dbReference type="ARBA" id="ARBA00005854"/>
    </source>
</evidence>
<gene>
    <name evidence="5" type="ORF">JJQ90_17805</name>
</gene>
<comment type="similarity">
    <text evidence="1">Belongs to the D-isomer specific 2-hydroxyacid dehydrogenase family.</text>
</comment>
<evidence type="ECO:0000313" key="5">
    <source>
        <dbReference type="EMBL" id="MBU8545585.1"/>
    </source>
</evidence>